<dbReference type="RefSeq" id="WP_047691611.1">
    <property type="nucleotide sequence ID" value="NZ_JAAVUN010000015.1"/>
</dbReference>
<accession>A0A846TWE4</accession>
<keyword evidence="4" id="KW-1185">Reference proteome</keyword>
<protein>
    <recommendedName>
        <fullName evidence="2">Antitoxin</fullName>
    </recommendedName>
</protein>
<gene>
    <name evidence="3" type="ORF">GTW58_08670</name>
</gene>
<reference evidence="3 4" key="1">
    <citation type="submission" date="2020-02" db="EMBL/GenBank/DDBJ databases">
        <authorList>
            <person name="Sun Q."/>
        </authorList>
    </citation>
    <scope>NUCLEOTIDE SEQUENCE [LARGE SCALE GENOMIC DNA]</scope>
    <source>
        <strain evidence="3 4">YIM 13062</strain>
    </source>
</reference>
<dbReference type="Gene3D" id="3.40.1620.10">
    <property type="entry name" value="YefM-like domain"/>
    <property type="match status" value="1"/>
</dbReference>
<evidence type="ECO:0000313" key="4">
    <source>
        <dbReference type="Proteomes" id="UP000521379"/>
    </source>
</evidence>
<dbReference type="AlphaFoldDB" id="A0A846TWE4"/>
<proteinExistence type="inferred from homology"/>
<organism evidence="3 4">
    <name type="scientific">Kocuria subflava</name>
    <dbReference type="NCBI Taxonomy" id="1736139"/>
    <lineage>
        <taxon>Bacteria</taxon>
        <taxon>Bacillati</taxon>
        <taxon>Actinomycetota</taxon>
        <taxon>Actinomycetes</taxon>
        <taxon>Micrococcales</taxon>
        <taxon>Micrococcaceae</taxon>
        <taxon>Kocuria</taxon>
    </lineage>
</organism>
<dbReference type="Pfam" id="PF02604">
    <property type="entry name" value="PhdYeFM_antitox"/>
    <property type="match status" value="1"/>
</dbReference>
<evidence type="ECO:0000313" key="3">
    <source>
        <dbReference type="EMBL" id="NKE10004.1"/>
    </source>
</evidence>
<comment type="similarity">
    <text evidence="1 2">Belongs to the phD/YefM antitoxin family.</text>
</comment>
<evidence type="ECO:0000256" key="1">
    <source>
        <dbReference type="ARBA" id="ARBA00009981"/>
    </source>
</evidence>
<dbReference type="EMBL" id="JAAVUN010000015">
    <property type="protein sequence ID" value="NKE10004.1"/>
    <property type="molecule type" value="Genomic_DNA"/>
</dbReference>
<name>A0A846TWE4_9MICC</name>
<dbReference type="NCBIfam" id="TIGR01552">
    <property type="entry name" value="phd_fam"/>
    <property type="match status" value="1"/>
</dbReference>
<dbReference type="InterPro" id="IPR036165">
    <property type="entry name" value="YefM-like_sf"/>
</dbReference>
<sequence>MRTISQRELRNDNAKVMREVAQGASIRVTSRGVPVAVIRPITEQPHQVLAELVVREGSGAMEFPTGVHVARPTADALAELRGDR</sequence>
<evidence type="ECO:0000256" key="2">
    <source>
        <dbReference type="RuleBase" id="RU362080"/>
    </source>
</evidence>
<dbReference type="InterPro" id="IPR006442">
    <property type="entry name" value="Antitoxin_Phd/YefM"/>
</dbReference>
<comment type="caution">
    <text evidence="3">The sequence shown here is derived from an EMBL/GenBank/DDBJ whole genome shotgun (WGS) entry which is preliminary data.</text>
</comment>
<dbReference type="Proteomes" id="UP000521379">
    <property type="component" value="Unassembled WGS sequence"/>
</dbReference>
<dbReference type="SUPFAM" id="SSF143120">
    <property type="entry name" value="YefM-like"/>
    <property type="match status" value="1"/>
</dbReference>
<comment type="function">
    <text evidence="2">Antitoxin component of a type II toxin-antitoxin (TA) system.</text>
</comment>